<comment type="caution">
    <text evidence="3">The sequence shown here is derived from an EMBL/GenBank/DDBJ whole genome shotgun (WGS) entry which is preliminary data.</text>
</comment>
<dbReference type="SUPFAM" id="SSF57997">
    <property type="entry name" value="Tropomyosin"/>
    <property type="match status" value="1"/>
</dbReference>
<accession>A0A8K0HUC4</accession>
<reference evidence="3" key="1">
    <citation type="journal article" date="2017" name="Gigascience">
        <title>The genome draft of coconut (Cocos nucifera).</title>
        <authorList>
            <person name="Xiao Y."/>
            <person name="Xu P."/>
            <person name="Fan H."/>
            <person name="Baudouin L."/>
            <person name="Xia W."/>
            <person name="Bocs S."/>
            <person name="Xu J."/>
            <person name="Li Q."/>
            <person name="Guo A."/>
            <person name="Zhou L."/>
            <person name="Li J."/>
            <person name="Wu Y."/>
            <person name="Ma Z."/>
            <person name="Armero A."/>
            <person name="Issali A.E."/>
            <person name="Liu N."/>
            <person name="Peng M."/>
            <person name="Yang Y."/>
        </authorList>
    </citation>
    <scope>NUCLEOTIDE SEQUENCE</scope>
    <source>
        <tissue evidence="3">Spear leaf of Hainan Tall coconut</tissue>
    </source>
</reference>
<organism evidence="3 4">
    <name type="scientific">Cocos nucifera</name>
    <name type="common">Coconut palm</name>
    <dbReference type="NCBI Taxonomy" id="13894"/>
    <lineage>
        <taxon>Eukaryota</taxon>
        <taxon>Viridiplantae</taxon>
        <taxon>Streptophyta</taxon>
        <taxon>Embryophyta</taxon>
        <taxon>Tracheophyta</taxon>
        <taxon>Spermatophyta</taxon>
        <taxon>Magnoliopsida</taxon>
        <taxon>Liliopsida</taxon>
        <taxon>Arecaceae</taxon>
        <taxon>Arecoideae</taxon>
        <taxon>Cocoseae</taxon>
        <taxon>Attaleinae</taxon>
        <taxon>Cocos</taxon>
    </lineage>
</organism>
<evidence type="ECO:0000313" key="4">
    <source>
        <dbReference type="Proteomes" id="UP000797356"/>
    </source>
</evidence>
<dbReference type="EMBL" id="CM017872">
    <property type="protein sequence ID" value="KAG1326345.1"/>
    <property type="molecule type" value="Genomic_DNA"/>
</dbReference>
<dbReference type="PANTHER" id="PTHR18937">
    <property type="entry name" value="STRUCTURAL MAINTENANCE OF CHROMOSOMES SMC FAMILY MEMBER"/>
    <property type="match status" value="1"/>
</dbReference>
<evidence type="ECO:0000256" key="1">
    <source>
        <dbReference type="SAM" id="Coils"/>
    </source>
</evidence>
<keyword evidence="1" id="KW-0175">Coiled coil</keyword>
<reference evidence="3" key="2">
    <citation type="submission" date="2019-07" db="EMBL/GenBank/DDBJ databases">
        <authorList>
            <person name="Yang Y."/>
            <person name="Bocs S."/>
            <person name="Baudouin L."/>
        </authorList>
    </citation>
    <scope>NUCLEOTIDE SEQUENCE</scope>
    <source>
        <tissue evidence="3">Spear leaf of Hainan Tall coconut</tissue>
    </source>
</reference>
<dbReference type="Proteomes" id="UP000797356">
    <property type="component" value="Chromosome 1"/>
</dbReference>
<gene>
    <name evidence="3" type="ORF">COCNU_01G002790</name>
</gene>
<evidence type="ECO:0000313" key="3">
    <source>
        <dbReference type="EMBL" id="KAG1326345.1"/>
    </source>
</evidence>
<sequence>MARKKASPAAAEKEESHSLPPSGRDASPDKMECLKTLNHLLVKETVELRQQVDHLRSRLDGLSDDGAFLAGVERDVNRLFLSSGLAEREIAVRRVEADLRSLAGAEERVRSLQAMVNSMAEELRSSGERLEMVVGERDEMKKALDLALSEKDSNLTDLDRKEKELRVLEATVRELETGIAEAGANLGKLEIERYDLVEQGKKREETIHSLLQDNASMETSLDEYRQLVECLERKMEEVIKIKQEAVETVKAKEEAIAAKVSALEAERQSLVENNQIFAAEAGGLKAAIYSMKIEEEGLRNEIAEMEKKNVEVTEELLSEVAKKEAVVAKVSTLESELRSLLDDNHRLGAELNNSKSAVELLKEEEEGLRSQVVEMEKRNEKVTEELERLQAELGALEKEKEGTLLGYEEQMMAYVKELDGLKTRMGEIEREKDAIEGLRAVQQSEIDTLQKELQRFRSTVHELQDLCNDYTNTNTQLQAERDSVRRDLDLQKVEEGCWRGQIEELQKRNNVVEEEMQQLRGALGDFAHKEEWKVQSDVLKSEKASIEKKLMTAQQRLEDTDTKFRASDMNSQRALSLLKDTTTEMMHGLSGGYGHKVPSFRYELSESSFPSKGHHRNDAWIG</sequence>
<protein>
    <submittedName>
        <fullName evidence="3">Centrosome-associated protein CEP250-like</fullName>
    </submittedName>
</protein>
<dbReference type="AlphaFoldDB" id="A0A8K0HUC4"/>
<feature type="coiled-coil region" evidence="1">
    <location>
        <begin position="158"/>
        <end position="248"/>
    </location>
</feature>
<keyword evidence="4" id="KW-1185">Reference proteome</keyword>
<feature type="region of interest" description="Disordered" evidence="2">
    <location>
        <begin position="1"/>
        <end position="30"/>
    </location>
</feature>
<proteinExistence type="predicted"/>
<evidence type="ECO:0000256" key="2">
    <source>
        <dbReference type="SAM" id="MobiDB-lite"/>
    </source>
</evidence>
<feature type="coiled-coil region" evidence="1">
    <location>
        <begin position="288"/>
        <end position="563"/>
    </location>
</feature>
<dbReference type="Gene3D" id="1.10.287.1490">
    <property type="match status" value="1"/>
</dbReference>
<dbReference type="OrthoDB" id="689590at2759"/>
<name>A0A8K0HUC4_COCNU</name>